<organism evidence="1 2">
    <name type="scientific">Aquimarina algicola</name>
    <dbReference type="NCBI Taxonomy" id="2589995"/>
    <lineage>
        <taxon>Bacteria</taxon>
        <taxon>Pseudomonadati</taxon>
        <taxon>Bacteroidota</taxon>
        <taxon>Flavobacteriia</taxon>
        <taxon>Flavobacteriales</taxon>
        <taxon>Flavobacteriaceae</taxon>
        <taxon>Aquimarina</taxon>
    </lineage>
</organism>
<reference evidence="1 2" key="1">
    <citation type="submission" date="2019-06" db="EMBL/GenBank/DDBJ databases">
        <authorList>
            <person name="Meng X."/>
        </authorList>
    </citation>
    <scope>NUCLEOTIDE SEQUENCE [LARGE SCALE GENOMIC DNA]</scope>
    <source>
        <strain evidence="1 2">M625</strain>
    </source>
</reference>
<keyword evidence="2" id="KW-1185">Reference proteome</keyword>
<protein>
    <submittedName>
        <fullName evidence="1">Uncharacterized protein</fullName>
    </submittedName>
</protein>
<sequence length="182" mass="21990">MRDIINTYIKTEDSAVLKKFKYQKNNQWDDTYWDRSELIFELYNDFDSTHKALIKWLINEEMKGIEIELPTETLQVCAYMIYKIMDMSDIYDLFNIKFGAGTDLQCAIDTELIFGLDKERTKKYLKENPSEESNEILDCIKHYESFKTAVYRSREEYITYFETRRINMLKTDFEDVKDYLKK</sequence>
<dbReference type="EMBL" id="VFWZ01000003">
    <property type="protein sequence ID" value="TPN85864.1"/>
    <property type="molecule type" value="Genomic_DNA"/>
</dbReference>
<evidence type="ECO:0000313" key="1">
    <source>
        <dbReference type="EMBL" id="TPN85864.1"/>
    </source>
</evidence>
<dbReference type="OrthoDB" id="6637343at2"/>
<name>A0A504J5R1_9FLAO</name>
<evidence type="ECO:0000313" key="2">
    <source>
        <dbReference type="Proteomes" id="UP000315540"/>
    </source>
</evidence>
<dbReference type="AlphaFoldDB" id="A0A504J5R1"/>
<dbReference type="Proteomes" id="UP000315540">
    <property type="component" value="Unassembled WGS sequence"/>
</dbReference>
<proteinExistence type="predicted"/>
<dbReference type="RefSeq" id="WP_140592852.1">
    <property type="nucleotide sequence ID" value="NZ_VFWZ01000003.1"/>
</dbReference>
<comment type="caution">
    <text evidence="1">The sequence shown here is derived from an EMBL/GenBank/DDBJ whole genome shotgun (WGS) entry which is preliminary data.</text>
</comment>
<accession>A0A504J5R1</accession>
<gene>
    <name evidence="1" type="ORF">FHK87_11305</name>
</gene>